<dbReference type="RefSeq" id="WP_092542673.1">
    <property type="nucleotide sequence ID" value="NZ_FOKV01000004.1"/>
</dbReference>
<gene>
    <name evidence="3" type="ORF">SAMN04487907_104176</name>
</gene>
<dbReference type="STRING" id="1334022.SAMN04487907_104176"/>
<feature type="domain" description="Gfo/Idh/MocA-like oxidoreductase N-terminal" evidence="1">
    <location>
        <begin position="6"/>
        <end position="129"/>
    </location>
</feature>
<accession>A0A1I1J4Z6</accession>
<organism evidence="3 4">
    <name type="scientific">Zunongwangia mangrovi</name>
    <dbReference type="NCBI Taxonomy" id="1334022"/>
    <lineage>
        <taxon>Bacteria</taxon>
        <taxon>Pseudomonadati</taxon>
        <taxon>Bacteroidota</taxon>
        <taxon>Flavobacteriia</taxon>
        <taxon>Flavobacteriales</taxon>
        <taxon>Flavobacteriaceae</taxon>
        <taxon>Zunongwangia</taxon>
    </lineage>
</organism>
<evidence type="ECO:0000259" key="1">
    <source>
        <dbReference type="Pfam" id="PF01408"/>
    </source>
</evidence>
<dbReference type="PANTHER" id="PTHR43708:SF1">
    <property type="entry name" value="GALACTOSE_LACTOSE METABOLISM REGULATORY PROTEIN GAL80"/>
    <property type="match status" value="1"/>
</dbReference>
<name>A0A1I1J4Z6_9FLAO</name>
<feature type="domain" description="Gal80p-like C-terminal" evidence="2">
    <location>
        <begin position="136"/>
        <end position="276"/>
    </location>
</feature>
<dbReference type="Gene3D" id="3.40.50.720">
    <property type="entry name" value="NAD(P)-binding Rossmann-like Domain"/>
    <property type="match status" value="1"/>
</dbReference>
<dbReference type="InterPro" id="IPR000683">
    <property type="entry name" value="Gfo/Idh/MocA-like_OxRdtase_N"/>
</dbReference>
<dbReference type="SUPFAM" id="SSF55347">
    <property type="entry name" value="Glyceraldehyde-3-phosphate dehydrogenase-like, C-terminal domain"/>
    <property type="match status" value="1"/>
</dbReference>
<reference evidence="4" key="1">
    <citation type="submission" date="2016-10" db="EMBL/GenBank/DDBJ databases">
        <authorList>
            <person name="Varghese N."/>
            <person name="Submissions S."/>
        </authorList>
    </citation>
    <scope>NUCLEOTIDE SEQUENCE [LARGE SCALE GENOMIC DNA]</scope>
    <source>
        <strain evidence="4">DSM 24499</strain>
    </source>
</reference>
<dbReference type="AlphaFoldDB" id="A0A1I1J4Z6"/>
<dbReference type="PANTHER" id="PTHR43708">
    <property type="entry name" value="CONSERVED EXPRESSED OXIDOREDUCTASE (EUROFUNG)"/>
    <property type="match status" value="1"/>
</dbReference>
<protein>
    <submittedName>
        <fullName evidence="3">Predicted dehydrogenase</fullName>
    </submittedName>
</protein>
<dbReference type="GO" id="GO:0000166">
    <property type="term" value="F:nucleotide binding"/>
    <property type="evidence" value="ECO:0007669"/>
    <property type="project" value="InterPro"/>
</dbReference>
<dbReference type="Gene3D" id="3.30.360.10">
    <property type="entry name" value="Dihydrodipicolinate Reductase, domain 2"/>
    <property type="match status" value="1"/>
</dbReference>
<dbReference type="Proteomes" id="UP000199438">
    <property type="component" value="Unassembled WGS sequence"/>
</dbReference>
<keyword evidence="4" id="KW-1185">Reference proteome</keyword>
<dbReference type="Pfam" id="PF01408">
    <property type="entry name" value="GFO_IDH_MocA"/>
    <property type="match status" value="1"/>
</dbReference>
<dbReference type="OrthoDB" id="9815825at2"/>
<dbReference type="SUPFAM" id="SSF51735">
    <property type="entry name" value="NAD(P)-binding Rossmann-fold domains"/>
    <property type="match status" value="1"/>
</dbReference>
<dbReference type="Pfam" id="PF22685">
    <property type="entry name" value="Gal80p_C-like"/>
    <property type="match status" value="1"/>
</dbReference>
<evidence type="ECO:0000313" key="4">
    <source>
        <dbReference type="Proteomes" id="UP000199438"/>
    </source>
</evidence>
<dbReference type="InterPro" id="IPR055080">
    <property type="entry name" value="Gal80p-like_C"/>
</dbReference>
<sequence length="359" mass="39081">MSKDKIRVGFIGLNPDSHWAATAHLPALQSLQDDFEIVAVANSTLESAQKTAKALNLPHAFASYKELVTSDQVDLVVVTVKVPYHFEMISAALNSGKHVYSEWPLGNGLEEAQKLAKLAKEKNVAVAIGTQMRYAPEVTYLKNLIEDGYVGQVLSTSLIGSGGNWSNQTAEEYYYLFDKANGASMLEIPVAHTLVGVAEVLGDIGEISSKLYSNFNEVKIAETNEMKPKTAEDQILLQGKLESGAAFSVHYRGGVSKATNFLWEINGTEGDLQITGDTGHGQMANFSIKGAKSEDDSLQELEVPKEALEGWPEFPGARNVGHIYQLLAEDIKTGSRKAPNFEDGVKWHQLIAEIDPSAK</sequence>
<dbReference type="InterPro" id="IPR051317">
    <property type="entry name" value="Gfo/Idh/MocA_oxidoreduct"/>
</dbReference>
<evidence type="ECO:0000313" key="3">
    <source>
        <dbReference type="EMBL" id="SFC43594.1"/>
    </source>
</evidence>
<dbReference type="InterPro" id="IPR036291">
    <property type="entry name" value="NAD(P)-bd_dom_sf"/>
</dbReference>
<evidence type="ECO:0000259" key="2">
    <source>
        <dbReference type="Pfam" id="PF22685"/>
    </source>
</evidence>
<proteinExistence type="predicted"/>
<dbReference type="EMBL" id="FOKV01000004">
    <property type="protein sequence ID" value="SFC43594.1"/>
    <property type="molecule type" value="Genomic_DNA"/>
</dbReference>